<evidence type="ECO:0000313" key="1">
    <source>
        <dbReference type="EMBL" id="UOQ56059.1"/>
    </source>
</evidence>
<accession>A0ABY4FHD8</accession>
<reference evidence="1 2" key="1">
    <citation type="submission" date="2022-04" db="EMBL/GenBank/DDBJ databases">
        <title>Leucobacter sp. isolated from rhizosphere of garlic.</title>
        <authorList>
            <person name="Won M."/>
            <person name="Lee C.-M."/>
            <person name="Woen H.-Y."/>
            <person name="Kwon S.-W."/>
        </authorList>
    </citation>
    <scope>NUCLEOTIDE SEQUENCE [LARGE SCALE GENOMIC DNA]</scope>
    <source>
        <strain evidence="1 2">H21R-40</strain>
    </source>
</reference>
<dbReference type="RefSeq" id="WP_244726223.1">
    <property type="nucleotide sequence ID" value="NZ_CP095045.1"/>
</dbReference>
<protein>
    <submittedName>
        <fullName evidence="1">Uncharacterized protein</fullName>
    </submittedName>
</protein>
<sequence>MDRDNAKSGFEIIHKGRKCDPEHKGMSLELSDMIGDQGMSTLLSFLSYGPLPPRRGQPRIADMDEFVDLFRRLQTPGYEEARRHFRNPEVLDAFDGSPEDAAYVPDKLNWIAETGRRETA</sequence>
<proteinExistence type="predicted"/>
<name>A0ABY4FHD8_9MICO</name>
<gene>
    <name evidence="1" type="ORF">MUN78_10120</name>
</gene>
<keyword evidence="2" id="KW-1185">Reference proteome</keyword>
<organism evidence="1 2">
    <name type="scientific">Leucobacter allii</name>
    <dbReference type="NCBI Taxonomy" id="2932247"/>
    <lineage>
        <taxon>Bacteria</taxon>
        <taxon>Bacillati</taxon>
        <taxon>Actinomycetota</taxon>
        <taxon>Actinomycetes</taxon>
        <taxon>Micrococcales</taxon>
        <taxon>Microbacteriaceae</taxon>
        <taxon>Leucobacter</taxon>
    </lineage>
</organism>
<dbReference type="EMBL" id="CP095045">
    <property type="protein sequence ID" value="UOQ56059.1"/>
    <property type="molecule type" value="Genomic_DNA"/>
</dbReference>
<dbReference type="Proteomes" id="UP000831786">
    <property type="component" value="Chromosome"/>
</dbReference>
<evidence type="ECO:0000313" key="2">
    <source>
        <dbReference type="Proteomes" id="UP000831786"/>
    </source>
</evidence>